<dbReference type="GO" id="GO:0051287">
    <property type="term" value="F:NAD binding"/>
    <property type="evidence" value="ECO:0007669"/>
    <property type="project" value="InterPro"/>
</dbReference>
<name>A0A8H8WSM5_9HYPH</name>
<dbReference type="PIRSF" id="PIRSF500136">
    <property type="entry name" value="UDP_ManNAc_DH"/>
    <property type="match status" value="1"/>
</dbReference>
<evidence type="ECO:0000256" key="1">
    <source>
        <dbReference type="ARBA" id="ARBA00006601"/>
    </source>
</evidence>
<evidence type="ECO:0000256" key="2">
    <source>
        <dbReference type="ARBA" id="ARBA00023002"/>
    </source>
</evidence>
<reference evidence="7" key="1">
    <citation type="submission" date="2020-11" db="EMBL/GenBank/DDBJ databases">
        <title>Complete genome sequence of a novel pathogenic Methylobacterium strain isolated from rice in Vietnam.</title>
        <authorList>
            <person name="Lai K."/>
            <person name="Okazaki S."/>
            <person name="Higashi K."/>
            <person name="Mori H."/>
            <person name="Toyoda A."/>
            <person name="Kurokawa K."/>
        </authorList>
    </citation>
    <scope>NUCLEOTIDE SEQUENCE</scope>
    <source>
        <strain evidence="7">VL1</strain>
    </source>
</reference>
<dbReference type="PANTHER" id="PTHR43491:SF2">
    <property type="entry name" value="UDP-N-ACETYL-D-MANNOSAMINE DEHYDROGENASE"/>
    <property type="match status" value="1"/>
</dbReference>
<feature type="region of interest" description="Disordered" evidence="5">
    <location>
        <begin position="1"/>
        <end position="28"/>
    </location>
</feature>
<feature type="domain" description="UDP-glucose/GDP-mannose dehydrogenase C-terminal" evidence="6">
    <location>
        <begin position="346"/>
        <end position="447"/>
    </location>
</feature>
<evidence type="ECO:0000256" key="5">
    <source>
        <dbReference type="SAM" id="MobiDB-lite"/>
    </source>
</evidence>
<dbReference type="InterPro" id="IPR001732">
    <property type="entry name" value="UDP-Glc/GDP-Man_DH_N"/>
</dbReference>
<dbReference type="InterPro" id="IPR017476">
    <property type="entry name" value="UDP-Glc/GDP-Man"/>
</dbReference>
<dbReference type="Gene3D" id="3.40.50.720">
    <property type="entry name" value="NAD(P)-binding Rossmann-like Domain"/>
    <property type="match status" value="2"/>
</dbReference>
<dbReference type="KEGG" id="mind:mvi_20850"/>
<dbReference type="SUPFAM" id="SSF48179">
    <property type="entry name" value="6-phosphogluconate dehydrogenase C-terminal domain-like"/>
    <property type="match status" value="1"/>
</dbReference>
<comment type="similarity">
    <text evidence="1 4">Belongs to the UDP-glucose/GDP-mannose dehydrogenase family.</text>
</comment>
<keyword evidence="2" id="KW-0560">Oxidoreductase</keyword>
<dbReference type="Pfam" id="PF03720">
    <property type="entry name" value="UDPG_MGDP_dh_C"/>
    <property type="match status" value="1"/>
</dbReference>
<dbReference type="GO" id="GO:0016628">
    <property type="term" value="F:oxidoreductase activity, acting on the CH-CH group of donors, NAD or NADP as acceptor"/>
    <property type="evidence" value="ECO:0007669"/>
    <property type="project" value="InterPro"/>
</dbReference>
<sequence>MLDHGRHDIAIEAGPSDGTAPTLAPARARAGAPAHGRRIAVIGLGYVGLPVAVAFAASGAPTVGFDIDAGRIAELRRGRDRCGAVDRRALREAPLRLTARPEVLRGADFFVVAVPTPIDAACRPDLGALLAASACVGAALRPGAIVVYESTVYPGATEEDCVPVLEAASGLVCGRDFTVGYSPERINPGDVVHTFEAVAKVVAGQDARTLDVVAEVYGSVVSAGVHRAPSIRVAEAAKVIENTQRDLNIALMNELAIICHRLAIDTADVLEAARTKWNFLPFTPGLVGGHCIGVDPYYLTHRAQRCDYHPEVILAGRRINDRMAEHVARECIQRLAARGIARPRVTVLGLTFKENVPDLRNSKVADLVETLRRHGCEVRVHDPLADPAAAEHEYGIALQPLDGLRDADAVVLAVAHQAYLSAGWDLVRGCLRDGTGLVLDVRSSLDRATRPEGIVLWRL</sequence>
<dbReference type="EMBL" id="AP024145">
    <property type="protein sequence ID" value="BCM83624.1"/>
    <property type="molecule type" value="Genomic_DNA"/>
</dbReference>
<evidence type="ECO:0000256" key="3">
    <source>
        <dbReference type="ARBA" id="ARBA00023027"/>
    </source>
</evidence>
<dbReference type="InterPro" id="IPR014027">
    <property type="entry name" value="UDP-Glc/GDP-Man_DH_C"/>
</dbReference>
<dbReference type="SUPFAM" id="SSF52413">
    <property type="entry name" value="UDP-glucose/GDP-mannose dehydrogenase C-terminal domain"/>
    <property type="match status" value="1"/>
</dbReference>
<dbReference type="Pfam" id="PF03721">
    <property type="entry name" value="UDPG_MGDP_dh_N"/>
    <property type="match status" value="1"/>
</dbReference>
<dbReference type="NCBIfam" id="TIGR03026">
    <property type="entry name" value="NDP-sugDHase"/>
    <property type="match status" value="1"/>
</dbReference>
<proteinExistence type="inferred from homology"/>
<accession>A0A8H8WSM5</accession>
<gene>
    <name evidence="7" type="primary">capL</name>
    <name evidence="7" type="ORF">mvi_20850</name>
</gene>
<dbReference type="PANTHER" id="PTHR43491">
    <property type="entry name" value="UDP-N-ACETYL-D-MANNOSAMINE DEHYDROGENASE"/>
    <property type="match status" value="1"/>
</dbReference>
<feature type="compositionally biased region" description="Basic and acidic residues" evidence="5">
    <location>
        <begin position="1"/>
        <end position="10"/>
    </location>
</feature>
<protein>
    <submittedName>
        <fullName evidence="7">UDP-N-acetyl-D-galactosamine dehydrogenase</fullName>
    </submittedName>
</protein>
<dbReference type="SUPFAM" id="SSF51735">
    <property type="entry name" value="NAD(P)-binding Rossmann-fold domains"/>
    <property type="match status" value="1"/>
</dbReference>
<dbReference type="Proteomes" id="UP000663508">
    <property type="component" value="Chromosome"/>
</dbReference>
<dbReference type="PIRSF" id="PIRSF000124">
    <property type="entry name" value="UDPglc_GDPman_dh"/>
    <property type="match status" value="1"/>
</dbReference>
<evidence type="ECO:0000256" key="4">
    <source>
        <dbReference type="PIRNR" id="PIRNR000124"/>
    </source>
</evidence>
<evidence type="ECO:0000313" key="7">
    <source>
        <dbReference type="EMBL" id="BCM83624.1"/>
    </source>
</evidence>
<dbReference type="GO" id="GO:0016616">
    <property type="term" value="F:oxidoreductase activity, acting on the CH-OH group of donors, NAD or NADP as acceptor"/>
    <property type="evidence" value="ECO:0007669"/>
    <property type="project" value="InterPro"/>
</dbReference>
<dbReference type="RefSeq" id="WP_207182650.1">
    <property type="nucleotide sequence ID" value="NZ_AP024145.1"/>
</dbReference>
<dbReference type="GO" id="GO:0000271">
    <property type="term" value="P:polysaccharide biosynthetic process"/>
    <property type="evidence" value="ECO:0007669"/>
    <property type="project" value="InterPro"/>
</dbReference>
<dbReference type="InterPro" id="IPR014026">
    <property type="entry name" value="UDP-Glc/GDP-Man_DH_dimer"/>
</dbReference>
<organism evidence="7 8">
    <name type="scientific">Methylobacterium indicum</name>
    <dbReference type="NCBI Taxonomy" id="1775910"/>
    <lineage>
        <taxon>Bacteria</taxon>
        <taxon>Pseudomonadati</taxon>
        <taxon>Pseudomonadota</taxon>
        <taxon>Alphaproteobacteria</taxon>
        <taxon>Hyphomicrobiales</taxon>
        <taxon>Methylobacteriaceae</taxon>
        <taxon>Methylobacterium</taxon>
    </lineage>
</organism>
<dbReference type="InterPro" id="IPR008927">
    <property type="entry name" value="6-PGluconate_DH-like_C_sf"/>
</dbReference>
<dbReference type="SMART" id="SM00984">
    <property type="entry name" value="UDPG_MGDP_dh_C"/>
    <property type="match status" value="1"/>
</dbReference>
<keyword evidence="3" id="KW-0520">NAD</keyword>
<dbReference type="InterPro" id="IPR036220">
    <property type="entry name" value="UDP-Glc/GDP-Man_DH_C_sf"/>
</dbReference>
<dbReference type="Pfam" id="PF00984">
    <property type="entry name" value="UDPG_MGDP_dh"/>
    <property type="match status" value="1"/>
</dbReference>
<dbReference type="InterPro" id="IPR036291">
    <property type="entry name" value="NAD(P)-bd_dom_sf"/>
</dbReference>
<dbReference type="AlphaFoldDB" id="A0A8H8WSM5"/>
<evidence type="ECO:0000259" key="6">
    <source>
        <dbReference type="SMART" id="SM00984"/>
    </source>
</evidence>
<evidence type="ECO:0000313" key="8">
    <source>
        <dbReference type="Proteomes" id="UP000663508"/>
    </source>
</evidence>
<dbReference type="InterPro" id="IPR028359">
    <property type="entry name" value="UDP_ManNAc/GlcNAc_DH"/>
</dbReference>
<feature type="compositionally biased region" description="Low complexity" evidence="5">
    <location>
        <begin position="18"/>
        <end position="28"/>
    </location>
</feature>